<gene>
    <name evidence="2" type="ORF">O4H49_04065</name>
</gene>
<protein>
    <submittedName>
        <fullName evidence="2">PAS domain-containing protein</fullName>
    </submittedName>
</protein>
<evidence type="ECO:0000313" key="2">
    <source>
        <dbReference type="EMBL" id="MCZ4279940.1"/>
    </source>
</evidence>
<reference evidence="2" key="1">
    <citation type="submission" date="2022-12" db="EMBL/GenBank/DDBJ databases">
        <title>Bacterial isolates from different developmental stages of Nematostella vectensis.</title>
        <authorList>
            <person name="Fraune S."/>
        </authorList>
    </citation>
    <scope>NUCLEOTIDE SEQUENCE</scope>
    <source>
        <strain evidence="2">G21630-S1</strain>
    </source>
</reference>
<keyword evidence="3" id="KW-1185">Reference proteome</keyword>
<feature type="region of interest" description="Disordered" evidence="1">
    <location>
        <begin position="181"/>
        <end position="211"/>
    </location>
</feature>
<dbReference type="InterPro" id="IPR009922">
    <property type="entry name" value="DUF1457"/>
</dbReference>
<name>A0ABT4LFQ7_9PROT</name>
<sequence>MSPLIQDKISGARNEPDVADVNDEGLLIQSPVLRGLLSYWQSLPLKQDLPLKASFDPLSVPRQIWPQLFLCQLFYEPFSVLIRLQGTYLNDKLHQQFTGKYIDETTFGASASKVLRAYQRAALKRVGYLSQERLCFGEGFGVFLEAIHLPLLDEKGQVSHMLGALERLPCQADCLDNFTPRRRDIPRQSSEEPLCRPPRPGSFLNQFSRPD</sequence>
<dbReference type="RefSeq" id="WP_269422135.1">
    <property type="nucleotide sequence ID" value="NZ_JAPWGY010000001.1"/>
</dbReference>
<proteinExistence type="predicted"/>
<dbReference type="Proteomes" id="UP001069802">
    <property type="component" value="Unassembled WGS sequence"/>
</dbReference>
<accession>A0ABT4LFQ7</accession>
<dbReference type="Pfam" id="PF07310">
    <property type="entry name" value="PAS_5"/>
    <property type="match status" value="1"/>
</dbReference>
<evidence type="ECO:0000313" key="3">
    <source>
        <dbReference type="Proteomes" id="UP001069802"/>
    </source>
</evidence>
<comment type="caution">
    <text evidence="2">The sequence shown here is derived from an EMBL/GenBank/DDBJ whole genome shotgun (WGS) entry which is preliminary data.</text>
</comment>
<organism evidence="2 3">
    <name type="scientific">Kiloniella laminariae</name>
    <dbReference type="NCBI Taxonomy" id="454162"/>
    <lineage>
        <taxon>Bacteria</taxon>
        <taxon>Pseudomonadati</taxon>
        <taxon>Pseudomonadota</taxon>
        <taxon>Alphaproteobacteria</taxon>
        <taxon>Rhodospirillales</taxon>
        <taxon>Kiloniellaceae</taxon>
        <taxon>Kiloniella</taxon>
    </lineage>
</organism>
<evidence type="ECO:0000256" key="1">
    <source>
        <dbReference type="SAM" id="MobiDB-lite"/>
    </source>
</evidence>
<feature type="compositionally biased region" description="Basic and acidic residues" evidence="1">
    <location>
        <begin position="181"/>
        <end position="194"/>
    </location>
</feature>
<dbReference type="EMBL" id="JAPWGY010000001">
    <property type="protein sequence ID" value="MCZ4279940.1"/>
    <property type="molecule type" value="Genomic_DNA"/>
</dbReference>